<name>A0A840ZKE8_9HYPH</name>
<reference evidence="3 4" key="1">
    <citation type="submission" date="2020-08" db="EMBL/GenBank/DDBJ databases">
        <title>Genomic Encyclopedia of Type Strains, Phase IV (KMG-IV): sequencing the most valuable type-strain genomes for metagenomic binning, comparative biology and taxonomic classification.</title>
        <authorList>
            <person name="Goeker M."/>
        </authorList>
    </citation>
    <scope>NUCLEOTIDE SEQUENCE [LARGE SCALE GENOMIC DNA]</scope>
    <source>
        <strain evidence="3 4">DSM 2163</strain>
    </source>
</reference>
<dbReference type="PIRSF" id="PIRSF004749">
    <property type="entry name" value="Pep_def"/>
    <property type="match status" value="1"/>
</dbReference>
<protein>
    <recommendedName>
        <fullName evidence="2">Peptide deformylase-like</fullName>
    </recommendedName>
    <alternativeName>
        <fullName evidence="2">Polypeptide deformylase-like</fullName>
    </alternativeName>
</protein>
<dbReference type="GO" id="GO:0042586">
    <property type="term" value="F:peptide deformylase activity"/>
    <property type="evidence" value="ECO:0007669"/>
    <property type="project" value="InterPro"/>
</dbReference>
<dbReference type="NCBIfam" id="NF009484">
    <property type="entry name" value="PRK12846.1-5"/>
    <property type="match status" value="1"/>
</dbReference>
<dbReference type="EMBL" id="JACHOP010000010">
    <property type="protein sequence ID" value="MBB5758036.1"/>
    <property type="molecule type" value="Genomic_DNA"/>
</dbReference>
<evidence type="ECO:0000313" key="3">
    <source>
        <dbReference type="EMBL" id="MBB5758036.1"/>
    </source>
</evidence>
<dbReference type="Gene3D" id="3.90.45.10">
    <property type="entry name" value="Peptide deformylase"/>
    <property type="match status" value="1"/>
</dbReference>
<dbReference type="HAMAP" id="MF_00163">
    <property type="entry name" value="Pep_deformylase"/>
    <property type="match status" value="1"/>
</dbReference>
<keyword evidence="3" id="KW-0378">Hydrolase</keyword>
<evidence type="ECO:0000313" key="4">
    <source>
        <dbReference type="Proteomes" id="UP000583454"/>
    </source>
</evidence>
<gene>
    <name evidence="3" type="ORF">HNR00_002753</name>
</gene>
<dbReference type="CDD" id="cd00487">
    <property type="entry name" value="Pep_deformylase"/>
    <property type="match status" value="1"/>
</dbReference>
<organism evidence="3 4">
    <name type="scientific">Methylorubrum rhodinum</name>
    <dbReference type="NCBI Taxonomy" id="29428"/>
    <lineage>
        <taxon>Bacteria</taxon>
        <taxon>Pseudomonadati</taxon>
        <taxon>Pseudomonadota</taxon>
        <taxon>Alphaproteobacteria</taxon>
        <taxon>Hyphomicrobiales</taxon>
        <taxon>Methylobacteriaceae</taxon>
        <taxon>Methylorubrum</taxon>
    </lineage>
</organism>
<comment type="caution">
    <text evidence="2">Lacks conserved residue(s) required for the propagation of feature annotation.</text>
</comment>
<dbReference type="SUPFAM" id="SSF56420">
    <property type="entry name" value="Peptide deformylase"/>
    <property type="match status" value="1"/>
</dbReference>
<feature type="active site" evidence="2">
    <location>
        <position position="134"/>
    </location>
</feature>
<dbReference type="Proteomes" id="UP000583454">
    <property type="component" value="Unassembled WGS sequence"/>
</dbReference>
<dbReference type="PANTHER" id="PTHR10458">
    <property type="entry name" value="PEPTIDE DEFORMYLASE"/>
    <property type="match status" value="1"/>
</dbReference>
<dbReference type="Pfam" id="PF01327">
    <property type="entry name" value="Pep_deformylase"/>
    <property type="match status" value="1"/>
</dbReference>
<dbReference type="PRINTS" id="PR01576">
    <property type="entry name" value="PDEFORMYLASE"/>
</dbReference>
<dbReference type="RefSeq" id="WP_183570105.1">
    <property type="nucleotide sequence ID" value="NZ_JACHOP010000010.1"/>
</dbReference>
<evidence type="ECO:0000256" key="2">
    <source>
        <dbReference type="HAMAP-Rule" id="MF_00163"/>
    </source>
</evidence>
<evidence type="ECO:0000256" key="1">
    <source>
        <dbReference type="ARBA" id="ARBA00010759"/>
    </source>
</evidence>
<keyword evidence="4" id="KW-1185">Reference proteome</keyword>
<dbReference type="InterPro" id="IPR036821">
    <property type="entry name" value="Peptide_deformylase_sf"/>
</dbReference>
<proteinExistence type="inferred from homology"/>
<dbReference type="AlphaFoldDB" id="A0A840ZKE8"/>
<dbReference type="InterPro" id="IPR023635">
    <property type="entry name" value="Peptide_deformylase"/>
</dbReference>
<comment type="similarity">
    <text evidence="1 2">Belongs to the polypeptide deformylase family.</text>
</comment>
<sequence length="171" mass="18891">MPARPLIFHPDPRLSRPAAPMALSPEAVRVLAQDVLDTLGAVGAMGLTAPHLGIPERIVMIRMQPDEPAAAYVDPVVVWASIERAAHPEGSVSMPGVIEPVERPARIRVRYRDLDGVEREEAAEGLRAACLQHEIDQLDGVFWTERLTRLRRERALKRFAKLKGQAGRQGT</sequence>
<dbReference type="PANTHER" id="PTHR10458:SF22">
    <property type="entry name" value="PEPTIDE DEFORMYLASE"/>
    <property type="match status" value="1"/>
</dbReference>
<accession>A0A840ZKE8</accession>
<comment type="caution">
    <text evidence="3">The sequence shown here is derived from an EMBL/GenBank/DDBJ whole genome shotgun (WGS) entry which is preliminary data.</text>
</comment>